<dbReference type="SUPFAM" id="SSF140453">
    <property type="entry name" value="EsxAB dimer-like"/>
    <property type="match status" value="1"/>
</dbReference>
<organism evidence="3 4">
    <name type="scientific">Zhihengliuella alba</name>
    <dbReference type="NCBI Taxonomy" id="547018"/>
    <lineage>
        <taxon>Bacteria</taxon>
        <taxon>Bacillati</taxon>
        <taxon>Actinomycetota</taxon>
        <taxon>Actinomycetes</taxon>
        <taxon>Micrococcales</taxon>
        <taxon>Micrococcaceae</taxon>
        <taxon>Zhihengliuella</taxon>
    </lineage>
</organism>
<dbReference type="RefSeq" id="WP_344881115.1">
    <property type="nucleotide sequence ID" value="NZ_BAABCJ010000001.1"/>
</dbReference>
<dbReference type="Gene3D" id="1.10.287.1060">
    <property type="entry name" value="ESAT-6-like"/>
    <property type="match status" value="1"/>
</dbReference>
<sequence length="96" mass="10345">MSTFAANTAEMRTKAAAVQATVERLRSEVASMTANLRELEGTWQGAAATNFQAVVADWHGTQLRVEESLASINGALARASQQYDDVESANASMFTY</sequence>
<dbReference type="Proteomes" id="UP001501536">
    <property type="component" value="Unassembled WGS sequence"/>
</dbReference>
<name>A0ABP7D6B6_9MICC</name>
<protein>
    <recommendedName>
        <fullName evidence="1">ESAT-6-like protein</fullName>
    </recommendedName>
</protein>
<keyword evidence="2" id="KW-0175">Coiled coil</keyword>
<accession>A0ABP7D6B6</accession>
<reference evidence="4" key="1">
    <citation type="journal article" date="2019" name="Int. J. Syst. Evol. Microbiol.">
        <title>The Global Catalogue of Microorganisms (GCM) 10K type strain sequencing project: providing services to taxonomists for standard genome sequencing and annotation.</title>
        <authorList>
            <consortium name="The Broad Institute Genomics Platform"/>
            <consortium name="The Broad Institute Genome Sequencing Center for Infectious Disease"/>
            <person name="Wu L."/>
            <person name="Ma J."/>
        </authorList>
    </citation>
    <scope>NUCLEOTIDE SEQUENCE [LARGE SCALE GENOMIC DNA]</scope>
    <source>
        <strain evidence="4">JCM 16961</strain>
    </source>
</reference>
<keyword evidence="4" id="KW-1185">Reference proteome</keyword>
<dbReference type="NCBIfam" id="TIGR03930">
    <property type="entry name" value="WXG100_ESAT6"/>
    <property type="match status" value="1"/>
</dbReference>
<evidence type="ECO:0000256" key="2">
    <source>
        <dbReference type="SAM" id="Coils"/>
    </source>
</evidence>
<feature type="coiled-coil region" evidence="2">
    <location>
        <begin position="15"/>
        <end position="42"/>
    </location>
</feature>
<proteinExistence type="inferred from homology"/>
<gene>
    <name evidence="3" type="ORF">GCM10022377_11170</name>
</gene>
<dbReference type="InterPro" id="IPR036689">
    <property type="entry name" value="ESAT-6-like_sf"/>
</dbReference>
<dbReference type="InterPro" id="IPR010310">
    <property type="entry name" value="T7SS_ESAT-6-like"/>
</dbReference>
<dbReference type="EMBL" id="BAABCJ010000001">
    <property type="protein sequence ID" value="GAA3699889.1"/>
    <property type="molecule type" value="Genomic_DNA"/>
</dbReference>
<comment type="similarity">
    <text evidence="1">Belongs to the WXG100 family.</text>
</comment>
<dbReference type="Pfam" id="PF06013">
    <property type="entry name" value="WXG100"/>
    <property type="match status" value="1"/>
</dbReference>
<evidence type="ECO:0000256" key="1">
    <source>
        <dbReference type="RuleBase" id="RU362001"/>
    </source>
</evidence>
<comment type="caution">
    <text evidence="3">The sequence shown here is derived from an EMBL/GenBank/DDBJ whole genome shotgun (WGS) entry which is preliminary data.</text>
</comment>
<evidence type="ECO:0000313" key="4">
    <source>
        <dbReference type="Proteomes" id="UP001501536"/>
    </source>
</evidence>
<evidence type="ECO:0000313" key="3">
    <source>
        <dbReference type="EMBL" id="GAA3699889.1"/>
    </source>
</evidence>